<keyword evidence="1" id="KW-0479">Metal-binding</keyword>
<dbReference type="SUPFAM" id="SSF51556">
    <property type="entry name" value="Metallo-dependent hydrolases"/>
    <property type="match status" value="1"/>
</dbReference>
<evidence type="ECO:0000256" key="1">
    <source>
        <dbReference type="ARBA" id="ARBA00022723"/>
    </source>
</evidence>
<organism evidence="6 7">
    <name type="scientific">Shewanella violacea (strain JCM 10179 / CIP 106290 / LMG 19151 / DSS12)</name>
    <dbReference type="NCBI Taxonomy" id="637905"/>
    <lineage>
        <taxon>Bacteria</taxon>
        <taxon>Pseudomonadati</taxon>
        <taxon>Pseudomonadota</taxon>
        <taxon>Gammaproteobacteria</taxon>
        <taxon>Alteromonadales</taxon>
        <taxon>Shewanellaceae</taxon>
        <taxon>Shewanella</taxon>
    </lineage>
</organism>
<dbReference type="EMBL" id="AP011177">
    <property type="protein sequence ID" value="BAJ01657.1"/>
    <property type="molecule type" value="Genomic_DNA"/>
</dbReference>
<dbReference type="Proteomes" id="UP000002350">
    <property type="component" value="Chromosome"/>
</dbReference>
<evidence type="ECO:0000256" key="2">
    <source>
        <dbReference type="ARBA" id="ARBA00022801"/>
    </source>
</evidence>
<dbReference type="RefSeq" id="WP_013050964.1">
    <property type="nucleotide sequence ID" value="NC_014012.1"/>
</dbReference>
<dbReference type="PANTHER" id="PTHR22642">
    <property type="entry name" value="IMIDAZOLONEPROPIONASE"/>
    <property type="match status" value="1"/>
</dbReference>
<protein>
    <submittedName>
        <fullName evidence="6">Uncharacterized protein</fullName>
    </submittedName>
</protein>
<dbReference type="OrthoDB" id="9031471at2"/>
<dbReference type="InterPro" id="IPR013108">
    <property type="entry name" value="Amidohydro_3"/>
</dbReference>
<accession>D4ZJ08</accession>
<dbReference type="InterPro" id="IPR032466">
    <property type="entry name" value="Metal_Hydrolase"/>
</dbReference>
<dbReference type="SUPFAM" id="SSF51338">
    <property type="entry name" value="Composite domain of metallo-dependent hydrolases"/>
    <property type="match status" value="1"/>
</dbReference>
<dbReference type="eggNOG" id="COG1574">
    <property type="taxonomic scope" value="Bacteria"/>
</dbReference>
<dbReference type="Gene3D" id="3.20.20.140">
    <property type="entry name" value="Metal-dependent hydrolases"/>
    <property type="match status" value="1"/>
</dbReference>
<dbReference type="Pfam" id="PF07969">
    <property type="entry name" value="Amidohydro_3"/>
    <property type="match status" value="1"/>
</dbReference>
<dbReference type="KEGG" id="svo:SVI_1686"/>
<evidence type="ECO:0000256" key="3">
    <source>
        <dbReference type="ARBA" id="ARBA00022833"/>
    </source>
</evidence>
<dbReference type="GO" id="GO:0016810">
    <property type="term" value="F:hydrolase activity, acting on carbon-nitrogen (but not peptide) bonds"/>
    <property type="evidence" value="ECO:0007669"/>
    <property type="project" value="InterPro"/>
</dbReference>
<dbReference type="PANTHER" id="PTHR22642:SF2">
    <property type="entry name" value="PROTEIN LONG AFTER FAR-RED 3"/>
    <property type="match status" value="1"/>
</dbReference>
<evidence type="ECO:0000259" key="4">
    <source>
        <dbReference type="Pfam" id="PF07969"/>
    </source>
</evidence>
<dbReference type="AlphaFoldDB" id="D4ZJ08"/>
<evidence type="ECO:0000313" key="7">
    <source>
        <dbReference type="Proteomes" id="UP000002350"/>
    </source>
</evidence>
<evidence type="ECO:0000259" key="5">
    <source>
        <dbReference type="Pfam" id="PF22039"/>
    </source>
</evidence>
<dbReference type="Gene3D" id="3.10.310.70">
    <property type="match status" value="1"/>
</dbReference>
<feature type="domain" description="Aminodeoxyfutalosine deaminase/Imidazolonepropionase-like composite" evidence="5">
    <location>
        <begin position="22"/>
        <end position="46"/>
    </location>
</feature>
<feature type="domain" description="Amidohydrolase 3" evidence="4">
    <location>
        <begin position="56"/>
        <end position="535"/>
    </location>
</feature>
<dbReference type="Pfam" id="PF22039">
    <property type="entry name" value="HUTI_composite_bact"/>
    <property type="match status" value="1"/>
</dbReference>
<proteinExistence type="predicted"/>
<dbReference type="InterPro" id="IPR011059">
    <property type="entry name" value="Metal-dep_hydrolase_composite"/>
</dbReference>
<dbReference type="GO" id="GO:0046872">
    <property type="term" value="F:metal ion binding"/>
    <property type="evidence" value="ECO:0007669"/>
    <property type="project" value="UniProtKB-KW"/>
</dbReference>
<dbReference type="Gene3D" id="2.30.40.10">
    <property type="entry name" value="Urease, subunit C, domain 1"/>
    <property type="match status" value="1"/>
</dbReference>
<gene>
    <name evidence="6" type="ordered locus">SVI_1686</name>
</gene>
<evidence type="ECO:0000313" key="6">
    <source>
        <dbReference type="EMBL" id="BAJ01657.1"/>
    </source>
</evidence>
<keyword evidence="7" id="KW-1185">Reference proteome</keyword>
<keyword evidence="2" id="KW-0378">Hydrolase</keyword>
<sequence length="557" mass="62850">MQTLFTAKKVYAVDEQFIVHNAIVIEDDKILAVGNFEQLSTQFPAATVNTDFAEQYIYPGFIEPHLHFVSTAAMLGGVVPLSFTEWTVGGKVYPGVRDPETYRNKLIEIIAQEADRELLVVWGHYEPLHGEVTMAMLDAICPSQPLCIWGGSIHKVTMNSACVEKFKVNELDDKMFGKLVDDKDQSTGILIEQAMMYICKTQMFPIIATQESLFKGLNDVLTMGRRKGVTTAMDMGIGFTGLETELAILNAADSIPGMPRCRKAYMMNFQSAYTFNDCDHDKAFAFVDEHYRSNQNNPMVIPLRAIKFFADGAVSDYEIMLKEPFKDGRSTGLLYDFEDCNADTMRADMQRYWNKDYNICVHTQGNLAHSMMLDNMFAMQEIKPGRDGQMFIQHLGLTDNDFYERIDKGAVKPCASVTPYYSYHFYTSWKKEDILPDSCYPMMQRARTAIDHGMMVSTNSDIPLMPTNPILATFILMTRLNKEGDVVLGEEAITREEGLRAITSVSAKQHLLDDRIGSLEVGKLADFTVLDFDWMEDDLRLLEELDAHAVFVGGLPA</sequence>
<dbReference type="HOGENOM" id="CLU_009942_2_2_6"/>
<reference evidence="7" key="1">
    <citation type="journal article" date="2010" name="Mol. Biosyst.">
        <title>Complete genome sequence and comparative analysis of Shewanella violacea, a psychrophilic and piezophilic bacterium from deep sea floor sediments.</title>
        <authorList>
            <person name="Aono E."/>
            <person name="Baba T."/>
            <person name="Ara T."/>
            <person name="Nishi T."/>
            <person name="Nakamichi T."/>
            <person name="Inamoto E."/>
            <person name="Toyonaga H."/>
            <person name="Hasegawa M."/>
            <person name="Takai Y."/>
            <person name="Okumura Y."/>
            <person name="Baba M."/>
            <person name="Tomita M."/>
            <person name="Kato C."/>
            <person name="Oshima T."/>
            <person name="Nakasone K."/>
            <person name="Mori H."/>
        </authorList>
    </citation>
    <scope>NUCLEOTIDE SEQUENCE [LARGE SCALE GENOMIC DNA]</scope>
    <source>
        <strain evidence="7">JCM 10179 / CIP 106290 / LMG 19151 / DSS12</strain>
    </source>
</reference>
<name>D4ZJ08_SHEVD</name>
<keyword evidence="3" id="KW-0862">Zinc</keyword>
<dbReference type="STRING" id="637905.SVI_1686"/>
<dbReference type="InterPro" id="IPR054418">
    <property type="entry name" value="MQNX/HUTI_composite_N"/>
</dbReference>